<evidence type="ECO:0000256" key="7">
    <source>
        <dbReference type="ARBA" id="ARBA00022842"/>
    </source>
</evidence>
<keyword evidence="7" id="KW-0460">Magnesium</keyword>
<evidence type="ECO:0000256" key="11">
    <source>
        <dbReference type="ARBA" id="ARBA00022932"/>
    </source>
</evidence>
<dbReference type="OrthoDB" id="3243429at2759"/>
<keyword evidence="8" id="KW-0694">RNA-binding</keyword>
<keyword evidence="1" id="KW-0815">Transposition</keyword>
<dbReference type="GO" id="GO:0032196">
    <property type="term" value="P:transposition"/>
    <property type="evidence" value="ECO:0007669"/>
    <property type="project" value="UniProtKB-KW"/>
</dbReference>
<evidence type="ECO:0000256" key="6">
    <source>
        <dbReference type="ARBA" id="ARBA00022801"/>
    </source>
</evidence>
<reference evidence="16" key="1">
    <citation type="submission" date="2021-03" db="EMBL/GenBank/DDBJ databases">
        <title>Draft genome sequence of rust myrtle Austropuccinia psidii MF-1, a brazilian biotype.</title>
        <authorList>
            <person name="Quecine M.C."/>
            <person name="Pachon D.M.R."/>
            <person name="Bonatelli M.L."/>
            <person name="Correr F.H."/>
            <person name="Franceschini L.M."/>
            <person name="Leite T.F."/>
            <person name="Margarido G.R.A."/>
            <person name="Almeida C.A."/>
            <person name="Ferrarezi J.A."/>
            <person name="Labate C.A."/>
        </authorList>
    </citation>
    <scope>NUCLEOTIDE SEQUENCE</scope>
    <source>
        <strain evidence="16">MF-1</strain>
    </source>
</reference>
<evidence type="ECO:0000256" key="3">
    <source>
        <dbReference type="ARBA" id="ARBA00022722"/>
    </source>
</evidence>
<feature type="domain" description="Integrase catalytic" evidence="15">
    <location>
        <begin position="12"/>
        <end position="178"/>
    </location>
</feature>
<dbReference type="Pfam" id="PF00665">
    <property type="entry name" value="rve"/>
    <property type="match status" value="1"/>
</dbReference>
<dbReference type="InterPro" id="IPR001584">
    <property type="entry name" value="Integrase_cat-core"/>
</dbReference>
<dbReference type="Gene3D" id="3.30.420.10">
    <property type="entry name" value="Ribonuclease H-like superfamily/Ribonuclease H"/>
    <property type="match status" value="1"/>
</dbReference>
<sequence length="201" mass="22996">MTHLPFKSHFTPTTKPLDCLHMDLIGPISLPSNSGHCYILTIINQHTSFKITSFLNNKSDTYKQFIKQKKLIENIHDQKIKQLVTDGGGEFVNQQFKDLANQHGFNHTIAPLYTPEHNGIAERANRTILDKDQCLILTSNLPNQYWAEAINTATFLANMLPTPSMKNLSPYFLWTTQLPKIKRIQTFGCKVVFLIPKQKRS</sequence>
<keyword evidence="5" id="KW-0255">Endonuclease</keyword>
<evidence type="ECO:0000313" key="17">
    <source>
        <dbReference type="Proteomes" id="UP000765509"/>
    </source>
</evidence>
<name>A0A9Q3DIK8_9BASI</name>
<dbReference type="GO" id="GO:0003887">
    <property type="term" value="F:DNA-directed DNA polymerase activity"/>
    <property type="evidence" value="ECO:0007669"/>
    <property type="project" value="UniProtKB-KW"/>
</dbReference>
<keyword evidence="11" id="KW-0808">Transferase</keyword>
<protein>
    <recommendedName>
        <fullName evidence="15">Integrase catalytic domain-containing protein</fullName>
    </recommendedName>
</protein>
<accession>A0A9Q3DIK8</accession>
<evidence type="ECO:0000256" key="10">
    <source>
        <dbReference type="ARBA" id="ARBA00022918"/>
    </source>
</evidence>
<evidence type="ECO:0000256" key="1">
    <source>
        <dbReference type="ARBA" id="ARBA00022578"/>
    </source>
</evidence>
<dbReference type="GO" id="GO:0006310">
    <property type="term" value="P:DNA recombination"/>
    <property type="evidence" value="ECO:0007669"/>
    <property type="project" value="UniProtKB-KW"/>
</dbReference>
<gene>
    <name evidence="16" type="ORF">O181_041133</name>
</gene>
<dbReference type="Proteomes" id="UP000765509">
    <property type="component" value="Unassembled WGS sequence"/>
</dbReference>
<evidence type="ECO:0000256" key="5">
    <source>
        <dbReference type="ARBA" id="ARBA00022759"/>
    </source>
</evidence>
<evidence type="ECO:0000256" key="2">
    <source>
        <dbReference type="ARBA" id="ARBA00022695"/>
    </source>
</evidence>
<keyword evidence="10" id="KW-0695">RNA-directed DNA polymerase</keyword>
<evidence type="ECO:0000256" key="8">
    <source>
        <dbReference type="ARBA" id="ARBA00022884"/>
    </source>
</evidence>
<evidence type="ECO:0000256" key="12">
    <source>
        <dbReference type="ARBA" id="ARBA00023172"/>
    </source>
</evidence>
<keyword evidence="2" id="KW-0548">Nucleotidyltransferase</keyword>
<organism evidence="16 17">
    <name type="scientific">Austropuccinia psidii MF-1</name>
    <dbReference type="NCBI Taxonomy" id="1389203"/>
    <lineage>
        <taxon>Eukaryota</taxon>
        <taxon>Fungi</taxon>
        <taxon>Dikarya</taxon>
        <taxon>Basidiomycota</taxon>
        <taxon>Pucciniomycotina</taxon>
        <taxon>Pucciniomycetes</taxon>
        <taxon>Pucciniales</taxon>
        <taxon>Sphaerophragmiaceae</taxon>
        <taxon>Austropuccinia</taxon>
    </lineage>
</organism>
<keyword evidence="17" id="KW-1185">Reference proteome</keyword>
<dbReference type="GO" id="GO:0004519">
    <property type="term" value="F:endonuclease activity"/>
    <property type="evidence" value="ECO:0007669"/>
    <property type="project" value="UniProtKB-KW"/>
</dbReference>
<dbReference type="InterPro" id="IPR039537">
    <property type="entry name" value="Retrotran_Ty1/copia-like"/>
</dbReference>
<dbReference type="GO" id="GO:0003723">
    <property type="term" value="F:RNA binding"/>
    <property type="evidence" value="ECO:0007669"/>
    <property type="project" value="UniProtKB-KW"/>
</dbReference>
<dbReference type="GO" id="GO:0003964">
    <property type="term" value="F:RNA-directed DNA polymerase activity"/>
    <property type="evidence" value="ECO:0007669"/>
    <property type="project" value="UniProtKB-KW"/>
</dbReference>
<keyword evidence="4" id="KW-0479">Metal-binding</keyword>
<evidence type="ECO:0000259" key="15">
    <source>
        <dbReference type="PROSITE" id="PS50994"/>
    </source>
</evidence>
<comment type="catalytic activity">
    <reaction evidence="13">
        <text>DNA(n) + a 2'-deoxyribonucleoside 5'-triphosphate = DNA(n+1) + diphosphate</text>
        <dbReference type="Rhea" id="RHEA:22508"/>
        <dbReference type="Rhea" id="RHEA-COMP:17339"/>
        <dbReference type="Rhea" id="RHEA-COMP:17340"/>
        <dbReference type="ChEBI" id="CHEBI:33019"/>
        <dbReference type="ChEBI" id="CHEBI:61560"/>
        <dbReference type="ChEBI" id="CHEBI:173112"/>
        <dbReference type="EC" id="2.7.7.49"/>
    </reaction>
</comment>
<keyword evidence="9" id="KW-0229">DNA integration</keyword>
<evidence type="ECO:0000256" key="4">
    <source>
        <dbReference type="ARBA" id="ARBA00022723"/>
    </source>
</evidence>
<dbReference type="PANTHER" id="PTHR42648">
    <property type="entry name" value="TRANSPOSASE, PUTATIVE-RELATED"/>
    <property type="match status" value="1"/>
</dbReference>
<keyword evidence="12" id="KW-0233">DNA recombination</keyword>
<dbReference type="InterPro" id="IPR036397">
    <property type="entry name" value="RNaseH_sf"/>
</dbReference>
<keyword evidence="6" id="KW-0378">Hydrolase</keyword>
<evidence type="ECO:0000313" key="16">
    <source>
        <dbReference type="EMBL" id="MBW0501418.1"/>
    </source>
</evidence>
<dbReference type="PROSITE" id="PS50994">
    <property type="entry name" value="INTEGRASE"/>
    <property type="match status" value="1"/>
</dbReference>
<dbReference type="GO" id="GO:0046872">
    <property type="term" value="F:metal ion binding"/>
    <property type="evidence" value="ECO:0007669"/>
    <property type="project" value="UniProtKB-KW"/>
</dbReference>
<dbReference type="SUPFAM" id="SSF53098">
    <property type="entry name" value="Ribonuclease H-like"/>
    <property type="match status" value="1"/>
</dbReference>
<proteinExistence type="predicted"/>
<dbReference type="GO" id="GO:0016787">
    <property type="term" value="F:hydrolase activity"/>
    <property type="evidence" value="ECO:0007669"/>
    <property type="project" value="UniProtKB-KW"/>
</dbReference>
<dbReference type="PANTHER" id="PTHR42648:SF11">
    <property type="entry name" value="TRANSPOSON TY4-P GAG-POL POLYPROTEIN"/>
    <property type="match status" value="1"/>
</dbReference>
<evidence type="ECO:0000256" key="13">
    <source>
        <dbReference type="ARBA" id="ARBA00048173"/>
    </source>
</evidence>
<evidence type="ECO:0000256" key="14">
    <source>
        <dbReference type="ARBA" id="ARBA00049244"/>
    </source>
</evidence>
<dbReference type="InterPro" id="IPR012337">
    <property type="entry name" value="RNaseH-like_sf"/>
</dbReference>
<dbReference type="GO" id="GO:0005634">
    <property type="term" value="C:nucleus"/>
    <property type="evidence" value="ECO:0007669"/>
    <property type="project" value="UniProtKB-ARBA"/>
</dbReference>
<dbReference type="EMBL" id="AVOT02016309">
    <property type="protein sequence ID" value="MBW0501418.1"/>
    <property type="molecule type" value="Genomic_DNA"/>
</dbReference>
<keyword evidence="11" id="KW-0239">DNA-directed DNA polymerase</keyword>
<comment type="caution">
    <text evidence="16">The sequence shown here is derived from an EMBL/GenBank/DDBJ whole genome shotgun (WGS) entry which is preliminary data.</text>
</comment>
<evidence type="ECO:0000256" key="9">
    <source>
        <dbReference type="ARBA" id="ARBA00022908"/>
    </source>
</evidence>
<dbReference type="AlphaFoldDB" id="A0A9Q3DIK8"/>
<keyword evidence="3" id="KW-0540">Nuclease</keyword>
<comment type="catalytic activity">
    <reaction evidence="14">
        <text>DNA(n) + a 2'-deoxyribonucleoside 5'-triphosphate = DNA(n+1) + diphosphate</text>
        <dbReference type="Rhea" id="RHEA:22508"/>
        <dbReference type="Rhea" id="RHEA-COMP:17339"/>
        <dbReference type="Rhea" id="RHEA-COMP:17340"/>
        <dbReference type="ChEBI" id="CHEBI:33019"/>
        <dbReference type="ChEBI" id="CHEBI:61560"/>
        <dbReference type="ChEBI" id="CHEBI:173112"/>
        <dbReference type="EC" id="2.7.7.7"/>
    </reaction>
</comment>
<dbReference type="GO" id="GO:0015074">
    <property type="term" value="P:DNA integration"/>
    <property type="evidence" value="ECO:0007669"/>
    <property type="project" value="UniProtKB-KW"/>
</dbReference>